<proteinExistence type="predicted"/>
<accession>A0A9P4PFB2</accession>
<sequence>MYLERSKPTFSLPEIYDRKTPPATSPAMIRLSTATVLIALITFATAAEAYALRCKCDTRAGHSGGTRFRPVEVDTRGLDRFSGVQPRGLWWKVVVDSVKSRGLLAQLFVFAVRYVFREMNAVLARFHSPLGCIFSNGVNRAAVLQVNEPKGFVQGSVGHVPLAYMEPNNGNRFADGEFTDAEWTARWSVRRSKRFASVAQTLIATHMLVLPTYNMISDISVWSVMRPREQPSNDHRGGYGGFSLEQQPTMYNSGVVSHAHNLVRNRRQSQLDR</sequence>
<reference evidence="1" key="1">
    <citation type="journal article" date="2020" name="Stud. Mycol.">
        <title>101 Dothideomycetes genomes: a test case for predicting lifestyles and emergence of pathogens.</title>
        <authorList>
            <person name="Haridas S."/>
            <person name="Albert R."/>
            <person name="Binder M."/>
            <person name="Bloem J."/>
            <person name="Labutti K."/>
            <person name="Salamov A."/>
            <person name="Andreopoulos B."/>
            <person name="Baker S."/>
            <person name="Barry K."/>
            <person name="Bills G."/>
            <person name="Bluhm B."/>
            <person name="Cannon C."/>
            <person name="Castanera R."/>
            <person name="Culley D."/>
            <person name="Daum C."/>
            <person name="Ezra D."/>
            <person name="Gonzalez J."/>
            <person name="Henrissat B."/>
            <person name="Kuo A."/>
            <person name="Liang C."/>
            <person name="Lipzen A."/>
            <person name="Lutzoni F."/>
            <person name="Magnuson J."/>
            <person name="Mondo S."/>
            <person name="Nolan M."/>
            <person name="Ohm R."/>
            <person name="Pangilinan J."/>
            <person name="Park H.-J."/>
            <person name="Ramirez L."/>
            <person name="Alfaro M."/>
            <person name="Sun H."/>
            <person name="Tritt A."/>
            <person name="Yoshinaga Y."/>
            <person name="Zwiers L.-H."/>
            <person name="Turgeon B."/>
            <person name="Goodwin S."/>
            <person name="Spatafora J."/>
            <person name="Crous P."/>
            <person name="Grigoriev I."/>
        </authorList>
    </citation>
    <scope>NUCLEOTIDE SEQUENCE</scope>
    <source>
        <strain evidence="1">CBS 690.94</strain>
    </source>
</reference>
<keyword evidence="2" id="KW-1185">Reference proteome</keyword>
<gene>
    <name evidence="1" type="ORF">P171DRAFT_445590</name>
</gene>
<organism evidence="1 2">
    <name type="scientific">Karstenula rhodostoma CBS 690.94</name>
    <dbReference type="NCBI Taxonomy" id="1392251"/>
    <lineage>
        <taxon>Eukaryota</taxon>
        <taxon>Fungi</taxon>
        <taxon>Dikarya</taxon>
        <taxon>Ascomycota</taxon>
        <taxon>Pezizomycotina</taxon>
        <taxon>Dothideomycetes</taxon>
        <taxon>Pleosporomycetidae</taxon>
        <taxon>Pleosporales</taxon>
        <taxon>Massarineae</taxon>
        <taxon>Didymosphaeriaceae</taxon>
        <taxon>Karstenula</taxon>
    </lineage>
</organism>
<name>A0A9P4PFB2_9PLEO</name>
<dbReference type="EMBL" id="MU001503">
    <property type="protein sequence ID" value="KAF2443086.1"/>
    <property type="molecule type" value="Genomic_DNA"/>
</dbReference>
<dbReference type="AlphaFoldDB" id="A0A9P4PFB2"/>
<protein>
    <submittedName>
        <fullName evidence="1">Uncharacterized protein</fullName>
    </submittedName>
</protein>
<evidence type="ECO:0000313" key="2">
    <source>
        <dbReference type="Proteomes" id="UP000799764"/>
    </source>
</evidence>
<comment type="caution">
    <text evidence="1">The sequence shown here is derived from an EMBL/GenBank/DDBJ whole genome shotgun (WGS) entry which is preliminary data.</text>
</comment>
<dbReference type="Proteomes" id="UP000799764">
    <property type="component" value="Unassembled WGS sequence"/>
</dbReference>
<dbReference type="OrthoDB" id="3482317at2759"/>
<evidence type="ECO:0000313" key="1">
    <source>
        <dbReference type="EMBL" id="KAF2443086.1"/>
    </source>
</evidence>